<organism evidence="11 12">
    <name type="scientific">candidate division WWE3 bacterium</name>
    <dbReference type="NCBI Taxonomy" id="2053526"/>
    <lineage>
        <taxon>Bacteria</taxon>
        <taxon>Katanobacteria</taxon>
    </lineage>
</organism>
<dbReference type="GO" id="GO:0006422">
    <property type="term" value="P:aspartyl-tRNA aminoacylation"/>
    <property type="evidence" value="ECO:0007669"/>
    <property type="project" value="UniProtKB-UniRule"/>
</dbReference>
<protein>
    <recommendedName>
        <fullName evidence="9">Aspartate--tRNA(Asp/Asn) ligase</fullName>
        <ecNumber evidence="9">6.1.1.23</ecNumber>
    </recommendedName>
    <alternativeName>
        <fullName evidence="9">Aspartyl-tRNA synthetase</fullName>
        <shortName evidence="9">AspRS</shortName>
    </alternativeName>
    <alternativeName>
        <fullName evidence="9">Non-discriminating aspartyl-tRNA synthetase</fullName>
        <shortName evidence="9">ND-AspRS</shortName>
    </alternativeName>
</protein>
<comment type="caution">
    <text evidence="11">The sequence shown here is derived from an EMBL/GenBank/DDBJ whole genome shotgun (WGS) entry which is preliminary data.</text>
</comment>
<keyword evidence="3 9" id="KW-0963">Cytoplasm</keyword>
<dbReference type="GO" id="GO:0017101">
    <property type="term" value="C:aminoacyl-tRNA synthetase multienzyme complex"/>
    <property type="evidence" value="ECO:0007669"/>
    <property type="project" value="TreeGrafter"/>
</dbReference>
<accession>A0A7X9HHI3</accession>
<evidence type="ECO:0000256" key="1">
    <source>
        <dbReference type="ARBA" id="ARBA00004496"/>
    </source>
</evidence>
<dbReference type="Pfam" id="PF01336">
    <property type="entry name" value="tRNA_anti-codon"/>
    <property type="match status" value="1"/>
</dbReference>
<feature type="binding site" evidence="9">
    <location>
        <begin position="401"/>
        <end position="404"/>
    </location>
    <ligand>
        <name>ATP</name>
        <dbReference type="ChEBI" id="CHEBI:30616"/>
    </ligand>
</feature>
<dbReference type="GO" id="GO:0050560">
    <property type="term" value="F:aspartate-tRNA(Asn) ligase activity"/>
    <property type="evidence" value="ECO:0007669"/>
    <property type="project" value="UniProtKB-EC"/>
</dbReference>
<evidence type="ECO:0000256" key="2">
    <source>
        <dbReference type="ARBA" id="ARBA00005312"/>
    </source>
</evidence>
<feature type="binding site" evidence="9">
    <location>
        <begin position="213"/>
        <end position="215"/>
    </location>
    <ligand>
        <name>ATP</name>
        <dbReference type="ChEBI" id="CHEBI:30616"/>
    </ligand>
</feature>
<dbReference type="InterPro" id="IPR004364">
    <property type="entry name" value="Aa-tRNA-synt_II"/>
</dbReference>
<evidence type="ECO:0000256" key="8">
    <source>
        <dbReference type="ARBA" id="ARBA00023146"/>
    </source>
</evidence>
<comment type="similarity">
    <text evidence="2 9">Belongs to the class-II aminoacyl-tRNA synthetase family. Type 2 subfamily.</text>
</comment>
<evidence type="ECO:0000256" key="4">
    <source>
        <dbReference type="ARBA" id="ARBA00022598"/>
    </source>
</evidence>
<feature type="region of interest" description="Aspartate" evidence="9">
    <location>
        <begin position="191"/>
        <end position="194"/>
    </location>
</feature>
<keyword evidence="8 9" id="KW-0030">Aminoacyl-tRNA synthetase</keyword>
<dbReference type="GO" id="GO:0005524">
    <property type="term" value="F:ATP binding"/>
    <property type="evidence" value="ECO:0007669"/>
    <property type="project" value="UniProtKB-UniRule"/>
</dbReference>
<comment type="subunit">
    <text evidence="9">Homodimer.</text>
</comment>
<dbReference type="Pfam" id="PF00152">
    <property type="entry name" value="tRNA-synt_2"/>
    <property type="match status" value="1"/>
</dbReference>
<dbReference type="PANTHER" id="PTHR43450">
    <property type="entry name" value="ASPARTYL-TRNA SYNTHETASE"/>
    <property type="match status" value="1"/>
</dbReference>
<dbReference type="InterPro" id="IPR002312">
    <property type="entry name" value="Asp/Asn-tRNA-synth_IIb"/>
</dbReference>
<feature type="binding site" evidence="9">
    <location>
        <position position="360"/>
    </location>
    <ligand>
        <name>L-aspartate</name>
        <dbReference type="ChEBI" id="CHEBI:29991"/>
    </ligand>
</feature>
<dbReference type="GO" id="GO:0003723">
    <property type="term" value="F:RNA binding"/>
    <property type="evidence" value="ECO:0007669"/>
    <property type="project" value="TreeGrafter"/>
</dbReference>
<evidence type="ECO:0000256" key="3">
    <source>
        <dbReference type="ARBA" id="ARBA00022490"/>
    </source>
</evidence>
<dbReference type="InterPro" id="IPR004523">
    <property type="entry name" value="Asp-tRNA_synthase_2"/>
</dbReference>
<dbReference type="PRINTS" id="PR01042">
    <property type="entry name" value="TRNASYNTHASP"/>
</dbReference>
<dbReference type="Gene3D" id="2.40.50.140">
    <property type="entry name" value="Nucleic acid-binding proteins"/>
    <property type="match status" value="1"/>
</dbReference>
<dbReference type="NCBIfam" id="NF003483">
    <property type="entry name" value="PRK05159.1"/>
    <property type="match status" value="1"/>
</dbReference>
<dbReference type="Proteomes" id="UP000526033">
    <property type="component" value="Unassembled WGS sequence"/>
</dbReference>
<keyword evidence="7 9" id="KW-0648">Protein biosynthesis</keyword>
<dbReference type="InterPro" id="IPR004365">
    <property type="entry name" value="NA-bd_OB_tRNA"/>
</dbReference>
<dbReference type="EMBL" id="JAAZNL010000002">
    <property type="protein sequence ID" value="NMB69609.1"/>
    <property type="molecule type" value="Genomic_DNA"/>
</dbReference>
<dbReference type="InterPro" id="IPR006195">
    <property type="entry name" value="aa-tRNA-synth_II"/>
</dbReference>
<sequence>MERTYIKELKNKIGSEIVIKGFVQTIRDQGGIVFLIMRDISDICQVVVLKSEKDIFELAKTLSTESVLEVHGLVKEEKQAPAGIEIQAKAIEVLSKAEPELPIPILMFKSGDEAEMTKRLDWRWIDLRRPEKIDIFRLWTALEQGFREYYSQNGFIQIYTPSFMSAPSESGADVFEVQYFEKKAYLAQSPQFYKQMAMASGFEKVFIAGPVFRAEPSFTTRHLTEFTGWDFEISYIESHYDVMSVLEDTLIAGFKAAEHVTANALTVPSKPFPKLTMAEAKTKLKEAGIKSERLYDLTPEEEREICRLTKEETGHEFLFIVDYPVEARPFYHMRHSDNPGLTKSFDLLYRGLEITTGAQREHRVDILEKQAKDKNLGLTSIEDYLNFFRYGCPPHGGVGIGPGRIIMKILDLPSIKEATFLPRDVRRLNP</sequence>
<dbReference type="HAMAP" id="MF_02075">
    <property type="entry name" value="Asp_tRNA_synth_type2"/>
    <property type="match status" value="1"/>
</dbReference>
<gene>
    <name evidence="9 11" type="primary">aspS</name>
    <name evidence="11" type="ORF">GYA27_00175</name>
</gene>
<keyword evidence="6 9" id="KW-0067">ATP-binding</keyword>
<dbReference type="PANTHER" id="PTHR43450:SF1">
    <property type="entry name" value="ASPARTATE--TRNA LIGASE, CYTOPLASMIC"/>
    <property type="match status" value="1"/>
</dbReference>
<dbReference type="PROSITE" id="PS50862">
    <property type="entry name" value="AA_TRNA_LIGASE_II"/>
    <property type="match status" value="1"/>
</dbReference>
<dbReference type="InterPro" id="IPR012340">
    <property type="entry name" value="NA-bd_OB-fold"/>
</dbReference>
<feature type="site" description="Important for tRNA non-discrimination" evidence="9">
    <location>
        <position position="81"/>
    </location>
</feature>
<comment type="catalytic activity">
    <reaction evidence="9">
        <text>tRNA(Asx) + L-aspartate + ATP = L-aspartyl-tRNA(Asx) + AMP + diphosphate</text>
        <dbReference type="Rhea" id="RHEA:18349"/>
        <dbReference type="Rhea" id="RHEA-COMP:9710"/>
        <dbReference type="Rhea" id="RHEA-COMP:9711"/>
        <dbReference type="ChEBI" id="CHEBI:29991"/>
        <dbReference type="ChEBI" id="CHEBI:30616"/>
        <dbReference type="ChEBI" id="CHEBI:33019"/>
        <dbReference type="ChEBI" id="CHEBI:78442"/>
        <dbReference type="ChEBI" id="CHEBI:78516"/>
        <dbReference type="ChEBI" id="CHEBI:456215"/>
        <dbReference type="EC" id="6.1.1.23"/>
    </reaction>
</comment>
<feature type="binding site" evidence="9">
    <location>
        <position position="356"/>
    </location>
    <ligand>
        <name>L-aspartate</name>
        <dbReference type="ChEBI" id="CHEBI:29991"/>
    </ligand>
</feature>
<evidence type="ECO:0000256" key="5">
    <source>
        <dbReference type="ARBA" id="ARBA00022741"/>
    </source>
</evidence>
<feature type="binding site" evidence="9">
    <location>
        <position position="353"/>
    </location>
    <ligand>
        <name>ATP</name>
        <dbReference type="ChEBI" id="CHEBI:30616"/>
    </ligand>
</feature>
<comment type="subcellular location">
    <subcellularLocation>
        <location evidence="1 9">Cytoplasm</location>
    </subcellularLocation>
</comment>
<evidence type="ECO:0000313" key="12">
    <source>
        <dbReference type="Proteomes" id="UP000526033"/>
    </source>
</evidence>
<proteinExistence type="inferred from homology"/>
<evidence type="ECO:0000256" key="6">
    <source>
        <dbReference type="ARBA" id="ARBA00022840"/>
    </source>
</evidence>
<reference evidence="11 12" key="1">
    <citation type="journal article" date="2020" name="Biotechnol. Biofuels">
        <title>New insights from the biogas microbiome by comprehensive genome-resolved metagenomics of nearly 1600 species originating from multiple anaerobic digesters.</title>
        <authorList>
            <person name="Campanaro S."/>
            <person name="Treu L."/>
            <person name="Rodriguez-R L.M."/>
            <person name="Kovalovszki A."/>
            <person name="Ziels R.M."/>
            <person name="Maus I."/>
            <person name="Zhu X."/>
            <person name="Kougias P.G."/>
            <person name="Basile A."/>
            <person name="Luo G."/>
            <person name="Schluter A."/>
            <person name="Konstantinidis K.T."/>
            <person name="Angelidaki I."/>
        </authorList>
    </citation>
    <scope>NUCLEOTIDE SEQUENCE [LARGE SCALE GENOMIC DNA]</scope>
    <source>
        <strain evidence="11">AS27yjCOA_165</strain>
    </source>
</reference>
<feature type="binding site" evidence="9">
    <location>
        <position position="213"/>
    </location>
    <ligand>
        <name>L-aspartate</name>
        <dbReference type="ChEBI" id="CHEBI:29991"/>
    </ligand>
</feature>
<dbReference type="NCBIfam" id="TIGR00458">
    <property type="entry name" value="aspS_nondisc"/>
    <property type="match status" value="1"/>
</dbReference>
<dbReference type="EC" id="6.1.1.23" evidence="9"/>
<dbReference type="AlphaFoldDB" id="A0A7X9HHI3"/>
<comment type="function">
    <text evidence="9">Aspartyl-tRNA synthetase with relaxed tRNA specificity since it is able to aspartylate not only its cognate tRNA(Asp) but also tRNA(Asn). Reaction proceeds in two steps: L-aspartate is first activated by ATP to form Asp-AMP and then transferred to the acceptor end of tRNA(Asp/Asn).</text>
</comment>
<dbReference type="SUPFAM" id="SSF50249">
    <property type="entry name" value="Nucleic acid-binding proteins"/>
    <property type="match status" value="1"/>
</dbReference>
<dbReference type="InterPro" id="IPR045864">
    <property type="entry name" value="aa-tRNA-synth_II/BPL/LPL"/>
</dbReference>
<keyword evidence="4 9" id="KW-0436">Ligase</keyword>
<keyword evidence="5 9" id="KW-0547">Nucleotide-binding</keyword>
<dbReference type="FunFam" id="3.30.930.10:FF:000038">
    <property type="entry name" value="Aspartate--tRNA ligase"/>
    <property type="match status" value="1"/>
</dbReference>
<dbReference type="SUPFAM" id="SSF55681">
    <property type="entry name" value="Class II aaRS and biotin synthetases"/>
    <property type="match status" value="1"/>
</dbReference>
<evidence type="ECO:0000313" key="11">
    <source>
        <dbReference type="EMBL" id="NMB69609.1"/>
    </source>
</evidence>
<dbReference type="GO" id="GO:0005829">
    <property type="term" value="C:cytosol"/>
    <property type="evidence" value="ECO:0007669"/>
    <property type="project" value="TreeGrafter"/>
</dbReference>
<dbReference type="GO" id="GO:0004815">
    <property type="term" value="F:aspartate-tRNA ligase activity"/>
    <property type="evidence" value="ECO:0007669"/>
    <property type="project" value="UniProtKB-UniRule"/>
</dbReference>
<feature type="domain" description="Aminoacyl-transfer RNA synthetases class-II family profile" evidence="10">
    <location>
        <begin position="136"/>
        <end position="430"/>
    </location>
</feature>
<feature type="binding site" evidence="9">
    <location>
        <position position="169"/>
    </location>
    <ligand>
        <name>L-aspartate</name>
        <dbReference type="ChEBI" id="CHEBI:29991"/>
    </ligand>
</feature>
<evidence type="ECO:0000259" key="10">
    <source>
        <dbReference type="PROSITE" id="PS50862"/>
    </source>
</evidence>
<feature type="binding site" evidence="9">
    <location>
        <begin position="221"/>
        <end position="223"/>
    </location>
    <ligand>
        <name>ATP</name>
        <dbReference type="ChEBI" id="CHEBI:30616"/>
    </ligand>
</feature>
<name>A0A7X9HHI3_UNCKA</name>
<evidence type="ECO:0000256" key="7">
    <source>
        <dbReference type="ARBA" id="ARBA00022917"/>
    </source>
</evidence>
<evidence type="ECO:0000256" key="9">
    <source>
        <dbReference type="HAMAP-Rule" id="MF_02075"/>
    </source>
</evidence>
<dbReference type="Gene3D" id="3.30.930.10">
    <property type="entry name" value="Bira Bifunctional Protein, Domain 2"/>
    <property type="match status" value="1"/>
</dbReference>